<dbReference type="GO" id="GO:0046739">
    <property type="term" value="P:transport of virus in multicellular host"/>
    <property type="evidence" value="ECO:0007669"/>
    <property type="project" value="TreeGrafter"/>
</dbReference>
<dbReference type="CDD" id="cd23509">
    <property type="entry name" value="Gnk2-like"/>
    <property type="match status" value="1"/>
</dbReference>
<evidence type="ECO:0000259" key="9">
    <source>
        <dbReference type="PROSITE" id="PS51473"/>
    </source>
</evidence>
<dbReference type="Gene3D" id="3.30.430.20">
    <property type="entry name" value="Gnk2 domain, C-X8-C-X2-C motif"/>
    <property type="match status" value="1"/>
</dbReference>
<evidence type="ECO:0000256" key="3">
    <source>
        <dbReference type="ARBA" id="ARBA00022729"/>
    </source>
</evidence>
<dbReference type="GO" id="GO:0009506">
    <property type="term" value="C:plasmodesma"/>
    <property type="evidence" value="ECO:0007669"/>
    <property type="project" value="UniProtKB-SubCell"/>
</dbReference>
<dbReference type="GO" id="GO:0010497">
    <property type="term" value="P:plasmodesmata-mediated intercellular transport"/>
    <property type="evidence" value="ECO:0007669"/>
    <property type="project" value="TreeGrafter"/>
</dbReference>
<evidence type="ECO:0000256" key="4">
    <source>
        <dbReference type="ARBA" id="ARBA00022737"/>
    </source>
</evidence>
<evidence type="ECO:0000256" key="7">
    <source>
        <dbReference type="ARBA" id="ARBA00024184"/>
    </source>
</evidence>
<comment type="subcellular location">
    <subcellularLocation>
        <location evidence="7">Cell junction</location>
        <location evidence="7">Plasmodesma</location>
    </subcellularLocation>
    <subcellularLocation>
        <location evidence="1">Cell membrane</location>
        <topology evidence="1">Single-pass type I membrane protein</topology>
    </subcellularLocation>
</comment>
<keyword evidence="5" id="KW-0965">Cell junction</keyword>
<dbReference type="InterPro" id="IPR002902">
    <property type="entry name" value="GNK2"/>
</dbReference>
<dbReference type="EMBL" id="CM007390">
    <property type="protein sequence ID" value="ONK57372.1"/>
    <property type="molecule type" value="Genomic_DNA"/>
</dbReference>
<evidence type="ECO:0000256" key="5">
    <source>
        <dbReference type="ARBA" id="ARBA00022949"/>
    </source>
</evidence>
<comment type="similarity">
    <text evidence="8">Belongs to the cysteine-rich repeat secretory protein family. Plasmodesmata-located proteins (PDLD) subfamily.</text>
</comment>
<evidence type="ECO:0000313" key="10">
    <source>
        <dbReference type="EMBL" id="ONK57372.1"/>
    </source>
</evidence>
<dbReference type="InterPro" id="IPR038408">
    <property type="entry name" value="GNK2_sf"/>
</dbReference>
<dbReference type="PANTHER" id="PTHR32080">
    <property type="entry name" value="ANTIFUNGAL PROTEIN GINKBILOBIN-2-LIKE"/>
    <property type="match status" value="1"/>
</dbReference>
<gene>
    <name evidence="10" type="ORF">A4U43_C10F19410</name>
</gene>
<dbReference type="Pfam" id="PF01657">
    <property type="entry name" value="Stress-antifung"/>
    <property type="match status" value="1"/>
</dbReference>
<keyword evidence="3" id="KW-0732">Signal</keyword>
<keyword evidence="4" id="KW-0677">Repeat</keyword>
<dbReference type="InterPro" id="IPR051378">
    <property type="entry name" value="Cell2Cell_Antifungal"/>
</dbReference>
<evidence type="ECO:0000256" key="1">
    <source>
        <dbReference type="ARBA" id="ARBA00004251"/>
    </source>
</evidence>
<dbReference type="Proteomes" id="UP000243459">
    <property type="component" value="Chromosome 10"/>
</dbReference>
<evidence type="ECO:0000256" key="8">
    <source>
        <dbReference type="ARBA" id="ARBA00038393"/>
    </source>
</evidence>
<feature type="domain" description="Gnk2-homologous" evidence="9">
    <location>
        <begin position="1"/>
        <end position="99"/>
    </location>
</feature>
<proteinExistence type="inferred from homology"/>
<dbReference type="AlphaFoldDB" id="A0A5P1E3Z0"/>
<dbReference type="PROSITE" id="PS51473">
    <property type="entry name" value="GNK2"/>
    <property type="match status" value="1"/>
</dbReference>
<keyword evidence="2" id="KW-0945">Host-virus interaction</keyword>
<evidence type="ECO:0000313" key="11">
    <source>
        <dbReference type="Proteomes" id="UP000243459"/>
    </source>
</evidence>
<organism evidence="10 11">
    <name type="scientific">Asparagus officinalis</name>
    <name type="common">Garden asparagus</name>
    <dbReference type="NCBI Taxonomy" id="4686"/>
    <lineage>
        <taxon>Eukaryota</taxon>
        <taxon>Viridiplantae</taxon>
        <taxon>Streptophyta</taxon>
        <taxon>Embryophyta</taxon>
        <taxon>Tracheophyta</taxon>
        <taxon>Spermatophyta</taxon>
        <taxon>Magnoliopsida</taxon>
        <taxon>Liliopsida</taxon>
        <taxon>Asparagales</taxon>
        <taxon>Asparagaceae</taxon>
        <taxon>Asparagoideae</taxon>
        <taxon>Asparagus</taxon>
    </lineage>
</organism>
<dbReference type="GO" id="GO:0005886">
    <property type="term" value="C:plasma membrane"/>
    <property type="evidence" value="ECO:0007669"/>
    <property type="project" value="UniProtKB-SubCell"/>
</dbReference>
<dbReference type="Gramene" id="ONK57372">
    <property type="protein sequence ID" value="ONK57372"/>
    <property type="gene ID" value="A4U43_C10F19410"/>
</dbReference>
<keyword evidence="11" id="KW-1185">Reference proteome</keyword>
<reference evidence="11" key="1">
    <citation type="journal article" date="2017" name="Nat. Commun.">
        <title>The asparagus genome sheds light on the origin and evolution of a young Y chromosome.</title>
        <authorList>
            <person name="Harkess A."/>
            <person name="Zhou J."/>
            <person name="Xu C."/>
            <person name="Bowers J.E."/>
            <person name="Van der Hulst R."/>
            <person name="Ayyampalayam S."/>
            <person name="Mercati F."/>
            <person name="Riccardi P."/>
            <person name="McKain M.R."/>
            <person name="Kakrana A."/>
            <person name="Tang H."/>
            <person name="Ray J."/>
            <person name="Groenendijk J."/>
            <person name="Arikit S."/>
            <person name="Mathioni S.M."/>
            <person name="Nakano M."/>
            <person name="Shan H."/>
            <person name="Telgmann-Rauber A."/>
            <person name="Kanno A."/>
            <person name="Yue Z."/>
            <person name="Chen H."/>
            <person name="Li W."/>
            <person name="Chen Y."/>
            <person name="Xu X."/>
            <person name="Zhang Y."/>
            <person name="Luo S."/>
            <person name="Chen H."/>
            <person name="Gao J."/>
            <person name="Mao Z."/>
            <person name="Pires J.C."/>
            <person name="Luo M."/>
            <person name="Kudrna D."/>
            <person name="Wing R.A."/>
            <person name="Meyers B.C."/>
            <person name="Yi K."/>
            <person name="Kong H."/>
            <person name="Lavrijsen P."/>
            <person name="Sunseri F."/>
            <person name="Falavigna A."/>
            <person name="Ye Y."/>
            <person name="Leebens-Mack J.H."/>
            <person name="Chen G."/>
        </authorList>
    </citation>
    <scope>NUCLEOTIDE SEQUENCE [LARGE SCALE GENOMIC DNA]</scope>
    <source>
        <strain evidence="11">cv. DH0086</strain>
    </source>
</reference>
<sequence>MGCASNGGGSRGPASQQALSALSSALIAQSASSKFFKTSSSSTGQQISGLFQCREDLSSSDCAACVQHLLPMWSSLCGSSVAARIQLTGCYALYQVSGFPQASGTQMLFKTCGSGSAGSGFEQKREIILLTLIY</sequence>
<keyword evidence="6" id="KW-1015">Disulfide bond</keyword>
<accession>A0A5P1E3Z0</accession>
<dbReference type="OrthoDB" id="1926347at2759"/>
<evidence type="ECO:0000256" key="2">
    <source>
        <dbReference type="ARBA" id="ARBA00022581"/>
    </source>
</evidence>
<evidence type="ECO:0000256" key="6">
    <source>
        <dbReference type="ARBA" id="ARBA00023157"/>
    </source>
</evidence>
<dbReference type="PANTHER" id="PTHR32080:SF24">
    <property type="entry name" value="PLASMODESMATA-LOCATED PROTEIN 2"/>
    <property type="match status" value="1"/>
</dbReference>
<protein>
    <recommendedName>
        <fullName evidence="9">Gnk2-homologous domain-containing protein</fullName>
    </recommendedName>
</protein>
<name>A0A5P1E3Z0_ASPOF</name>